<dbReference type="RefSeq" id="XP_022482097.1">
    <property type="nucleotide sequence ID" value="XM_022638048.1"/>
</dbReference>
<dbReference type="OrthoDB" id="10314393at2759"/>
<evidence type="ECO:0000313" key="2">
    <source>
        <dbReference type="Proteomes" id="UP000177622"/>
    </source>
</evidence>
<keyword evidence="2" id="KW-1185">Reference proteome</keyword>
<organism evidence="1 2">
    <name type="scientific">Penicillium arizonense</name>
    <dbReference type="NCBI Taxonomy" id="1835702"/>
    <lineage>
        <taxon>Eukaryota</taxon>
        <taxon>Fungi</taxon>
        <taxon>Dikarya</taxon>
        <taxon>Ascomycota</taxon>
        <taxon>Pezizomycotina</taxon>
        <taxon>Eurotiomycetes</taxon>
        <taxon>Eurotiomycetidae</taxon>
        <taxon>Eurotiales</taxon>
        <taxon>Aspergillaceae</taxon>
        <taxon>Penicillium</taxon>
    </lineage>
</organism>
<sequence>MRERSESHIKTLEQHRGLASQKPAHYHQAVLWHNEQLQSENRELRQGFKAGANIIQLPF</sequence>
<protein>
    <submittedName>
        <fullName evidence="1">Uncharacterized protein</fullName>
    </submittedName>
</protein>
<dbReference type="EMBL" id="LXJU01000160">
    <property type="protein sequence ID" value="OGE46629.1"/>
    <property type="molecule type" value="Genomic_DNA"/>
</dbReference>
<feature type="non-terminal residue" evidence="1">
    <location>
        <position position="59"/>
    </location>
</feature>
<proteinExistence type="predicted"/>
<dbReference type="GeneID" id="34582782"/>
<name>A0A1F5L0Y3_PENAI</name>
<reference evidence="1 2" key="1">
    <citation type="journal article" date="2016" name="Sci. Rep.">
        <title>Penicillium arizonense, a new, genome sequenced fungal species, reveals a high chemical diversity in secreted metabolites.</title>
        <authorList>
            <person name="Grijseels S."/>
            <person name="Nielsen J.C."/>
            <person name="Randelovic M."/>
            <person name="Nielsen J."/>
            <person name="Nielsen K.F."/>
            <person name="Workman M."/>
            <person name="Frisvad J.C."/>
        </authorList>
    </citation>
    <scope>NUCLEOTIDE SEQUENCE [LARGE SCALE GENOMIC DNA]</scope>
    <source>
        <strain evidence="1 2">CBS 141311</strain>
    </source>
</reference>
<comment type="caution">
    <text evidence="1">The sequence shown here is derived from an EMBL/GenBank/DDBJ whole genome shotgun (WGS) entry which is preliminary data.</text>
</comment>
<evidence type="ECO:0000313" key="1">
    <source>
        <dbReference type="EMBL" id="OGE46629.1"/>
    </source>
</evidence>
<dbReference type="Proteomes" id="UP000177622">
    <property type="component" value="Unassembled WGS sequence"/>
</dbReference>
<dbReference type="AlphaFoldDB" id="A0A1F5L0Y3"/>
<accession>A0A1F5L0Y3</accession>
<gene>
    <name evidence="1" type="ORF">PENARI_c160G11121</name>
</gene>